<dbReference type="EMBL" id="FNTH01000001">
    <property type="protein sequence ID" value="SEC51388.1"/>
    <property type="molecule type" value="Genomic_DNA"/>
</dbReference>
<gene>
    <name evidence="2" type="ORF">SAMN05444164_2024</name>
</gene>
<dbReference type="InterPro" id="IPR038740">
    <property type="entry name" value="BioF2-like_GNAT_dom"/>
</dbReference>
<dbReference type="SUPFAM" id="SSF55729">
    <property type="entry name" value="Acyl-CoA N-acyltransferases (Nat)"/>
    <property type="match status" value="1"/>
</dbReference>
<dbReference type="AlphaFoldDB" id="A0A1H4T521"/>
<reference evidence="2 3" key="1">
    <citation type="submission" date="2016-10" db="EMBL/GenBank/DDBJ databases">
        <authorList>
            <person name="de Groot N.N."/>
        </authorList>
    </citation>
    <scope>NUCLEOTIDE SEQUENCE [LARGE SCALE GENOMIC DNA]</scope>
    <source>
        <strain evidence="2 3">MT12</strain>
    </source>
</reference>
<proteinExistence type="predicted"/>
<protein>
    <submittedName>
        <fullName evidence="2">Acetyltransferase involved in cellulose biosynthesis, CelD/BcsL family</fullName>
    </submittedName>
</protein>
<organism evidence="2 3">
    <name type="scientific">Bradyrhizobium erythrophlei</name>
    <dbReference type="NCBI Taxonomy" id="1437360"/>
    <lineage>
        <taxon>Bacteria</taxon>
        <taxon>Pseudomonadati</taxon>
        <taxon>Pseudomonadota</taxon>
        <taxon>Alphaproteobacteria</taxon>
        <taxon>Hyphomicrobiales</taxon>
        <taxon>Nitrobacteraceae</taxon>
        <taxon>Bradyrhizobium</taxon>
    </lineage>
</organism>
<sequence length="402" mass="43115">MPTGETWDVADIADQAMIRRASRKDATDDSALPPLSAAPVGAWRVLAERAIEANGYYQPDWELAVDASARGRAGASLLSATGDAGQLIGLLPVVPLRRIYRIPLPALVGAEPYGTLCTPLLDRNAAEQAASKMLQQARNAGAHALILRTMSLEGPAMAAIRAVLARDGLQPRLLSGYQRAQLDATRDADELLRDALGPKKLKELRRQRHRLSDHGAVRFDVARTPREVAAALETFLALEAGGWKGQRGTALSQHAGDTAFIRRATSALAETGRCEIVTLHAGGTAVAGGIVVRHQDRAFFFKIGIDERFAKHSLGAQLTLELTRHLCADPAINSADSTAAPGHPMIDPIWRGRFAIGDVLLPLRRRDPLVAAVHAALTLNNLAYEAARGAVHFIRSRCGKPG</sequence>
<dbReference type="InterPro" id="IPR016181">
    <property type="entry name" value="Acyl_CoA_acyltransferase"/>
</dbReference>
<name>A0A1H4T521_9BRAD</name>
<keyword evidence="2" id="KW-0808">Transferase</keyword>
<dbReference type="Pfam" id="PF13480">
    <property type="entry name" value="Acetyltransf_6"/>
    <property type="match status" value="1"/>
</dbReference>
<evidence type="ECO:0000313" key="3">
    <source>
        <dbReference type="Proteomes" id="UP000198992"/>
    </source>
</evidence>
<accession>A0A1H4T521</accession>
<evidence type="ECO:0000259" key="1">
    <source>
        <dbReference type="Pfam" id="PF13480"/>
    </source>
</evidence>
<dbReference type="Proteomes" id="UP000198992">
    <property type="component" value="Unassembled WGS sequence"/>
</dbReference>
<evidence type="ECO:0000313" key="2">
    <source>
        <dbReference type="EMBL" id="SEC51388.1"/>
    </source>
</evidence>
<feature type="domain" description="BioF2-like acetyltransferase" evidence="1">
    <location>
        <begin position="199"/>
        <end position="329"/>
    </location>
</feature>
<dbReference type="GO" id="GO:0016740">
    <property type="term" value="F:transferase activity"/>
    <property type="evidence" value="ECO:0007669"/>
    <property type="project" value="UniProtKB-KW"/>
</dbReference>